<accession>A0A3B0NA35</accession>
<dbReference type="AlphaFoldDB" id="A0A3B0NA35"/>
<dbReference type="GO" id="GO:0051082">
    <property type="term" value="F:unfolded protein binding"/>
    <property type="evidence" value="ECO:0007669"/>
    <property type="project" value="TreeGrafter"/>
</dbReference>
<evidence type="ECO:0000256" key="2">
    <source>
        <dbReference type="ARBA" id="ARBA00023186"/>
    </source>
</evidence>
<dbReference type="VEuPathDB" id="PiroplasmaDB:TA12465"/>
<dbReference type="InterPro" id="IPR018369">
    <property type="entry name" value="Chaprnonin_Cpn10_CS"/>
</dbReference>
<dbReference type="InterPro" id="IPR011032">
    <property type="entry name" value="GroES-like_sf"/>
</dbReference>
<dbReference type="GO" id="GO:0051087">
    <property type="term" value="F:protein-folding chaperone binding"/>
    <property type="evidence" value="ECO:0007669"/>
    <property type="project" value="TreeGrafter"/>
</dbReference>
<evidence type="ECO:0000256" key="1">
    <source>
        <dbReference type="ARBA" id="ARBA00006975"/>
    </source>
</evidence>
<feature type="chain" id="PRO_5036076092" evidence="4">
    <location>
        <begin position="17"/>
        <end position="288"/>
    </location>
</feature>
<proteinExistence type="inferred from homology"/>
<dbReference type="CDD" id="cd00320">
    <property type="entry name" value="cpn10"/>
    <property type="match status" value="2"/>
</dbReference>
<dbReference type="PANTHER" id="PTHR10772">
    <property type="entry name" value="10 KDA HEAT SHOCK PROTEIN"/>
    <property type="match status" value="1"/>
</dbReference>
<dbReference type="SMART" id="SM00883">
    <property type="entry name" value="Cpn10"/>
    <property type="match status" value="2"/>
</dbReference>
<gene>
    <name evidence="5" type="ORF">TAT_000186400</name>
    <name evidence="6" type="ORF">TAV_000186600</name>
</gene>
<keyword evidence="2 3" id="KW-0143">Chaperone</keyword>
<dbReference type="EMBL" id="UIVT01000002">
    <property type="protein sequence ID" value="SVP91633.1"/>
    <property type="molecule type" value="Genomic_DNA"/>
</dbReference>
<dbReference type="PROSITE" id="PS00681">
    <property type="entry name" value="CHAPERONINS_CPN10"/>
    <property type="match status" value="1"/>
</dbReference>
<dbReference type="GO" id="GO:0005524">
    <property type="term" value="F:ATP binding"/>
    <property type="evidence" value="ECO:0007669"/>
    <property type="project" value="InterPro"/>
</dbReference>
<dbReference type="Gene3D" id="2.30.33.40">
    <property type="entry name" value="GroES chaperonin"/>
    <property type="match status" value="2"/>
</dbReference>
<dbReference type="Pfam" id="PF00166">
    <property type="entry name" value="Cpn10"/>
    <property type="match status" value="2"/>
</dbReference>
<name>A0A3B0NA35_THEAN</name>
<dbReference type="InterPro" id="IPR020818">
    <property type="entry name" value="Chaperonin_GroES"/>
</dbReference>
<dbReference type="PRINTS" id="PR00297">
    <property type="entry name" value="CHAPERONIN10"/>
</dbReference>
<organism evidence="6">
    <name type="scientific">Theileria annulata</name>
    <dbReference type="NCBI Taxonomy" id="5874"/>
    <lineage>
        <taxon>Eukaryota</taxon>
        <taxon>Sar</taxon>
        <taxon>Alveolata</taxon>
        <taxon>Apicomplexa</taxon>
        <taxon>Aconoidasida</taxon>
        <taxon>Piroplasmida</taxon>
        <taxon>Theileriidae</taxon>
        <taxon>Theileria</taxon>
    </lineage>
</organism>
<feature type="signal peptide" evidence="4">
    <location>
        <begin position="1"/>
        <end position="16"/>
    </location>
</feature>
<evidence type="ECO:0000313" key="5">
    <source>
        <dbReference type="EMBL" id="SVP91633.1"/>
    </source>
</evidence>
<dbReference type="EMBL" id="UIVS01000002">
    <property type="protein sequence ID" value="SVP91916.1"/>
    <property type="molecule type" value="Genomic_DNA"/>
</dbReference>
<dbReference type="GO" id="GO:0046872">
    <property type="term" value="F:metal ion binding"/>
    <property type="evidence" value="ECO:0007669"/>
    <property type="project" value="TreeGrafter"/>
</dbReference>
<evidence type="ECO:0000256" key="4">
    <source>
        <dbReference type="SAM" id="SignalP"/>
    </source>
</evidence>
<evidence type="ECO:0000256" key="3">
    <source>
        <dbReference type="RuleBase" id="RU003479"/>
    </source>
</evidence>
<reference evidence="6" key="1">
    <citation type="submission" date="2018-07" db="EMBL/GenBank/DDBJ databases">
        <authorList>
            <person name="Quirk P.G."/>
            <person name="Krulwich T.A."/>
        </authorList>
    </citation>
    <scope>NUCLEOTIDE SEQUENCE</scope>
    <source>
        <strain evidence="6">Anand</strain>
    </source>
</reference>
<evidence type="ECO:0000313" key="6">
    <source>
        <dbReference type="EMBL" id="SVP91916.1"/>
    </source>
</evidence>
<sequence length="288" mass="31990">MEIIVVLFILITNVDSIKFDLNRLSTGFINYGMNSGFGTRTHTTSLDKLTKHKNNPIYSLESDDGELPHLGQNNFKLRGIKLENSVLPLGDYVLIVKNDVIDVTKSGVYLSTQKKRDFVGSVLAVGPGRLNKTTGLSLAVIVSALGVTTPLSVKVGDIVLFDPSDENLDLKYNDKPCALVREEQIFARLNVGRHEIDNTITYEKVVPLFDRMLVRVLETPKRTESGLVISNSNTRDELIKAKIVSLGPGNYTESGKLLPIEGLSVGDTVLYRHNEYDSEGMQFWENCE</sequence>
<dbReference type="InterPro" id="IPR037124">
    <property type="entry name" value="Chaperonin_GroES_sf"/>
</dbReference>
<protein>
    <submittedName>
        <fullName evidence="6">Chaperonin, putative</fullName>
    </submittedName>
</protein>
<dbReference type="PANTHER" id="PTHR10772:SF63">
    <property type="entry name" value="20 KDA CHAPERONIN, CHLOROPLASTIC"/>
    <property type="match status" value="1"/>
</dbReference>
<dbReference type="GO" id="GO:0044183">
    <property type="term" value="F:protein folding chaperone"/>
    <property type="evidence" value="ECO:0007669"/>
    <property type="project" value="InterPro"/>
</dbReference>
<comment type="similarity">
    <text evidence="1 3">Belongs to the GroES chaperonin family.</text>
</comment>
<keyword evidence="4" id="KW-0732">Signal</keyword>
<dbReference type="SUPFAM" id="SSF50129">
    <property type="entry name" value="GroES-like"/>
    <property type="match status" value="2"/>
</dbReference>